<organism evidence="2 3">
    <name type="scientific">Rhizobium phage RHph_N34</name>
    <dbReference type="NCBI Taxonomy" id="2509586"/>
    <lineage>
        <taxon>Viruses</taxon>
        <taxon>Duplodnaviria</taxon>
        <taxon>Heunggongvirae</taxon>
        <taxon>Uroviricota</taxon>
        <taxon>Caudoviricetes</taxon>
        <taxon>Pootjesviridae</taxon>
        <taxon>Staniewskivirinae</taxon>
        <taxon>Trinifflemingvirus</taxon>
        <taxon>Trinifflemingvirus N34</taxon>
    </lineage>
</organism>
<proteinExistence type="predicted"/>
<evidence type="ECO:0000313" key="2">
    <source>
        <dbReference type="EMBL" id="QIG73892.1"/>
    </source>
</evidence>
<sequence>MNCTEVVEPAIRGGVVGEWILCFFLLAFVVLILAMIYEKIFGPKEPPGYWHW</sequence>
<gene>
    <name evidence="2" type="ORF">EVC06_117</name>
</gene>
<accession>A0A7S5RA20</accession>
<keyword evidence="3" id="KW-1185">Reference proteome</keyword>
<reference evidence="2 3" key="1">
    <citation type="submission" date="2020-01" db="EMBL/GenBank/DDBJ databases">
        <title>Patterns of diversity and host range of bacteriophage communities associated with bean-nodulatin bacteria.</title>
        <authorList>
            <person name="Vann Cauwenberghe J."/>
            <person name="Santamaria R.I."/>
            <person name="Bustos P."/>
            <person name="Juarez S."/>
            <person name="Gonzalez V."/>
        </authorList>
    </citation>
    <scope>NUCLEOTIDE SEQUENCE [LARGE SCALE GENOMIC DNA]</scope>
    <source>
        <strain evidence="3">RHph</strain>
    </source>
</reference>
<protein>
    <submittedName>
        <fullName evidence="2">Uncharacterized protein</fullName>
    </submittedName>
</protein>
<keyword evidence="1" id="KW-1133">Transmembrane helix</keyword>
<keyword evidence="1" id="KW-0472">Membrane</keyword>
<dbReference type="EMBL" id="MN988534">
    <property type="protein sequence ID" value="QIG73892.1"/>
    <property type="molecule type" value="Genomic_DNA"/>
</dbReference>
<dbReference type="Proteomes" id="UP000646667">
    <property type="component" value="Segment"/>
</dbReference>
<evidence type="ECO:0000256" key="1">
    <source>
        <dbReference type="SAM" id="Phobius"/>
    </source>
</evidence>
<feature type="transmembrane region" description="Helical" evidence="1">
    <location>
        <begin position="16"/>
        <end position="37"/>
    </location>
</feature>
<keyword evidence="1" id="KW-0812">Transmembrane</keyword>
<evidence type="ECO:0000313" key="3">
    <source>
        <dbReference type="Proteomes" id="UP000646667"/>
    </source>
</evidence>
<name>A0A7S5RA20_9CAUD</name>